<keyword evidence="8 13" id="KW-0472">Membrane</keyword>
<evidence type="ECO:0000259" key="14">
    <source>
        <dbReference type="Pfam" id="PF02517"/>
    </source>
</evidence>
<evidence type="ECO:0000256" key="10">
    <source>
        <dbReference type="ARBA" id="ARBA00047280"/>
    </source>
</evidence>
<comment type="caution">
    <text evidence="15">The sequence shown here is derived from an EMBL/GenBank/DDBJ whole genome shotgun (WGS) entry which is preliminary data.</text>
</comment>
<keyword evidence="3" id="KW-0645">Protease</keyword>
<dbReference type="EMBL" id="JAFNEN010000090">
    <property type="protein sequence ID" value="KAG8195260.1"/>
    <property type="molecule type" value="Genomic_DNA"/>
</dbReference>
<sequence>MYVGSLYIWKNTHRRDHPSTIKKRFLSVFFMSFVSAVVAYVVADRSYFGYETSYWSLIGLRYSGLLEASIWPLLLTMVLFLGPMCLHYNDGGYNTMFDLKLWKYCLTNAVWLRNHVIAPFFEEFTFRACMLPILVPCFGNKYSVIFCPFFFGIAHLHLLSEKLANGALLKVAILQSLFHCAYTTVFGAYSTYLFLRTGHLAAPVIVHAFCNHIGFPDFSQLLTLKQPKKSWLMGCFVAGLLAWMVILKPLTDPNMYAILVLDISLIASHIN</sequence>
<evidence type="ECO:0000256" key="9">
    <source>
        <dbReference type="ARBA" id="ARBA00032607"/>
    </source>
</evidence>
<feature type="transmembrane region" description="Helical" evidence="13">
    <location>
        <begin position="171"/>
        <end position="194"/>
    </location>
</feature>
<evidence type="ECO:0000256" key="1">
    <source>
        <dbReference type="ARBA" id="ARBA00004477"/>
    </source>
</evidence>
<organism evidence="15 16">
    <name type="scientific">Oedothorax gibbosus</name>
    <dbReference type="NCBI Taxonomy" id="931172"/>
    <lineage>
        <taxon>Eukaryota</taxon>
        <taxon>Metazoa</taxon>
        <taxon>Ecdysozoa</taxon>
        <taxon>Arthropoda</taxon>
        <taxon>Chelicerata</taxon>
        <taxon>Arachnida</taxon>
        <taxon>Araneae</taxon>
        <taxon>Araneomorphae</taxon>
        <taxon>Entelegynae</taxon>
        <taxon>Araneoidea</taxon>
        <taxon>Linyphiidae</taxon>
        <taxon>Erigoninae</taxon>
        <taxon>Oedothorax</taxon>
    </lineage>
</organism>
<dbReference type="GO" id="GO:0005789">
    <property type="term" value="C:endoplasmic reticulum membrane"/>
    <property type="evidence" value="ECO:0007669"/>
    <property type="project" value="UniProtKB-SubCell"/>
</dbReference>
<evidence type="ECO:0000256" key="6">
    <source>
        <dbReference type="ARBA" id="ARBA00022824"/>
    </source>
</evidence>
<dbReference type="EC" id="3.4.26.1" evidence="11"/>
<keyword evidence="16" id="KW-1185">Reference proteome</keyword>
<dbReference type="PANTHER" id="PTHR13046">
    <property type="entry name" value="PROTEASE U48 CAAX PRENYL PROTEASE RCE1"/>
    <property type="match status" value="1"/>
</dbReference>
<feature type="transmembrane region" description="Helical" evidence="13">
    <location>
        <begin position="230"/>
        <end position="247"/>
    </location>
</feature>
<keyword evidence="6" id="KW-0256">Endoplasmic reticulum</keyword>
<comment type="catalytic activity">
    <reaction evidence="10">
        <text>Hydrolyzes the peptide bond -P2-(S-farnesyl or geranylgeranyl)C-P1'-P2'-P3'-COOH where P1' and P2' are amino acids with aliphatic sidechains and P3' is any C-terminal residue.</text>
        <dbReference type="EC" id="3.4.26.1"/>
    </reaction>
</comment>
<feature type="transmembrane region" description="Helical" evidence="13">
    <location>
        <begin position="70"/>
        <end position="89"/>
    </location>
</feature>
<evidence type="ECO:0000256" key="12">
    <source>
        <dbReference type="ARBA" id="ARBA00049763"/>
    </source>
</evidence>
<evidence type="ECO:0000256" key="2">
    <source>
        <dbReference type="ARBA" id="ARBA00006897"/>
    </source>
</evidence>
<name>A0AAV6VH04_9ARAC</name>
<dbReference type="InterPro" id="IPR039731">
    <property type="entry name" value="Rce1"/>
</dbReference>
<keyword evidence="7 13" id="KW-1133">Transmembrane helix</keyword>
<dbReference type="InterPro" id="IPR003675">
    <property type="entry name" value="Rce1/LyrA-like_dom"/>
</dbReference>
<gene>
    <name evidence="15" type="ORF">JTE90_028411</name>
</gene>
<comment type="subcellular location">
    <subcellularLocation>
        <location evidence="1">Endoplasmic reticulum membrane</location>
        <topology evidence="1">Multi-pass membrane protein</topology>
    </subcellularLocation>
</comment>
<dbReference type="PANTHER" id="PTHR13046:SF0">
    <property type="entry name" value="CAAX PRENYL PROTEASE 2"/>
    <property type="match status" value="1"/>
</dbReference>
<evidence type="ECO:0000256" key="13">
    <source>
        <dbReference type="SAM" id="Phobius"/>
    </source>
</evidence>
<feature type="transmembrane region" description="Helical" evidence="13">
    <location>
        <begin position="141"/>
        <end position="159"/>
    </location>
</feature>
<dbReference type="AlphaFoldDB" id="A0AAV6VH04"/>
<feature type="transmembrane region" description="Helical" evidence="13">
    <location>
        <begin position="25"/>
        <end position="43"/>
    </location>
</feature>
<dbReference type="GO" id="GO:0071586">
    <property type="term" value="P:CAAX-box protein processing"/>
    <property type="evidence" value="ECO:0007669"/>
    <property type="project" value="InterPro"/>
</dbReference>
<evidence type="ECO:0000256" key="5">
    <source>
        <dbReference type="ARBA" id="ARBA00022801"/>
    </source>
</evidence>
<feature type="domain" description="CAAX prenyl protease 2/Lysostaphin resistance protein A-like" evidence="14">
    <location>
        <begin position="109"/>
        <end position="212"/>
    </location>
</feature>
<evidence type="ECO:0000256" key="3">
    <source>
        <dbReference type="ARBA" id="ARBA00022670"/>
    </source>
</evidence>
<keyword evidence="5" id="KW-0378">Hydrolase</keyword>
<evidence type="ECO:0000313" key="16">
    <source>
        <dbReference type="Proteomes" id="UP000827092"/>
    </source>
</evidence>
<proteinExistence type="inferred from homology"/>
<evidence type="ECO:0000256" key="11">
    <source>
        <dbReference type="ARBA" id="ARBA00049729"/>
    </source>
</evidence>
<evidence type="ECO:0000256" key="4">
    <source>
        <dbReference type="ARBA" id="ARBA00022692"/>
    </source>
</evidence>
<accession>A0AAV6VH04</accession>
<dbReference type="GO" id="GO:0004222">
    <property type="term" value="F:metalloendopeptidase activity"/>
    <property type="evidence" value="ECO:0007669"/>
    <property type="project" value="InterPro"/>
</dbReference>
<comment type="similarity">
    <text evidence="2">Belongs to the peptidase U48 family.</text>
</comment>
<evidence type="ECO:0000256" key="8">
    <source>
        <dbReference type="ARBA" id="ARBA00023136"/>
    </source>
</evidence>
<reference evidence="15 16" key="1">
    <citation type="journal article" date="2022" name="Nat. Ecol. Evol.">
        <title>A masculinizing supergene underlies an exaggerated male reproductive morph in a spider.</title>
        <authorList>
            <person name="Hendrickx F."/>
            <person name="De Corte Z."/>
            <person name="Sonet G."/>
            <person name="Van Belleghem S.M."/>
            <person name="Kostlbacher S."/>
            <person name="Vangestel C."/>
        </authorList>
    </citation>
    <scope>NUCLEOTIDE SEQUENCE [LARGE SCALE GENOMIC DNA]</scope>
    <source>
        <strain evidence="15">W744_W776</strain>
    </source>
</reference>
<dbReference type="Pfam" id="PF02517">
    <property type="entry name" value="Rce1-like"/>
    <property type="match status" value="1"/>
</dbReference>
<evidence type="ECO:0000313" key="15">
    <source>
        <dbReference type="EMBL" id="KAG8195260.1"/>
    </source>
</evidence>
<evidence type="ECO:0000256" key="7">
    <source>
        <dbReference type="ARBA" id="ARBA00022989"/>
    </source>
</evidence>
<protein>
    <recommendedName>
        <fullName evidence="12">CAAX prenyl protease 2</fullName>
        <ecNumber evidence="11">3.4.26.1</ecNumber>
    </recommendedName>
    <alternativeName>
        <fullName evidence="9">Farnesylated proteins-converting enzyme 2</fullName>
    </alternativeName>
</protein>
<dbReference type="Proteomes" id="UP000827092">
    <property type="component" value="Unassembled WGS sequence"/>
</dbReference>
<keyword evidence="4 13" id="KW-0812">Transmembrane</keyword>